<feature type="transmembrane region" description="Helical" evidence="1">
    <location>
        <begin position="69"/>
        <end position="88"/>
    </location>
</feature>
<dbReference type="RefSeq" id="WP_051657296.1">
    <property type="nucleotide sequence ID" value="NZ_FTNE01000003.1"/>
</dbReference>
<evidence type="ECO:0000313" key="2">
    <source>
        <dbReference type="EMBL" id="SIQ27964.1"/>
    </source>
</evidence>
<organism evidence="2 3">
    <name type="scientific">Acidiphilium rubrum</name>
    <dbReference type="NCBI Taxonomy" id="526"/>
    <lineage>
        <taxon>Bacteria</taxon>
        <taxon>Pseudomonadati</taxon>
        <taxon>Pseudomonadota</taxon>
        <taxon>Alphaproteobacteria</taxon>
        <taxon>Acetobacterales</taxon>
        <taxon>Acidocellaceae</taxon>
        <taxon>Acidiphilium</taxon>
    </lineage>
</organism>
<name>A0A8G2FL75_ACIRU</name>
<proteinExistence type="predicted"/>
<keyword evidence="3" id="KW-1185">Reference proteome</keyword>
<evidence type="ECO:0008006" key="4">
    <source>
        <dbReference type="Google" id="ProtNLM"/>
    </source>
</evidence>
<dbReference type="AlphaFoldDB" id="A0A8G2FL75"/>
<gene>
    <name evidence="2" type="ORF">SAMN05421828_10362</name>
</gene>
<dbReference type="NCBIfam" id="NF041646">
    <property type="entry name" value="VC0807_fam"/>
    <property type="match status" value="1"/>
</dbReference>
<feature type="transmembrane region" description="Helical" evidence="1">
    <location>
        <begin position="100"/>
        <end position="121"/>
    </location>
</feature>
<keyword evidence="1" id="KW-0812">Transmembrane</keyword>
<keyword evidence="1" id="KW-0472">Membrane</keyword>
<feature type="transmembrane region" description="Helical" evidence="1">
    <location>
        <begin position="151"/>
        <end position="176"/>
    </location>
</feature>
<evidence type="ECO:0000313" key="3">
    <source>
        <dbReference type="Proteomes" id="UP000186308"/>
    </source>
</evidence>
<dbReference type="Proteomes" id="UP000186308">
    <property type="component" value="Unassembled WGS sequence"/>
</dbReference>
<comment type="caution">
    <text evidence="2">The sequence shown here is derived from an EMBL/GenBank/DDBJ whole genome shotgun (WGS) entry which is preliminary data.</text>
</comment>
<protein>
    <recommendedName>
        <fullName evidence="4">Intracellular septation protein A</fullName>
    </recommendedName>
</protein>
<accession>A0A8G2FL75</accession>
<keyword evidence="1" id="KW-1133">Transmembrane helix</keyword>
<evidence type="ECO:0000256" key="1">
    <source>
        <dbReference type="SAM" id="Phobius"/>
    </source>
</evidence>
<dbReference type="EMBL" id="FTNE01000003">
    <property type="protein sequence ID" value="SIQ27964.1"/>
    <property type="molecule type" value="Genomic_DNA"/>
</dbReference>
<sequence length="227" mass="24020">MVDRIEAAQFARKQGAGIVTEALVNFILPYVIYVYAKPGLGDVHALMASSLPPIAWSLAEFARKRRVDAISLIVIAGIVLSLLAFIGGGSVRFLQLRENLVGGLVALVFLGSAAIGKPLIYQFARAGAARKSAAEGAKLEALRADAGFKRVMLIMTLVWGFGLLASTVVSCVLVFAMSIRNYLLVSPFIGYGTMAALGVWSFVYGNRARRRGEARRAAGGQGGAVSG</sequence>
<reference evidence="2 3" key="1">
    <citation type="submission" date="2017-01" db="EMBL/GenBank/DDBJ databases">
        <authorList>
            <person name="Varghese N."/>
            <person name="Submissions S."/>
        </authorList>
    </citation>
    <scope>NUCLEOTIDE SEQUENCE [LARGE SCALE GENOMIC DNA]</scope>
    <source>
        <strain evidence="2 3">ATCC 35905</strain>
    </source>
</reference>
<feature type="transmembrane region" description="Helical" evidence="1">
    <location>
        <begin position="188"/>
        <end position="206"/>
    </location>
</feature>